<keyword evidence="3" id="KW-1185">Reference proteome</keyword>
<name>A0ABS8VM38_DATST</name>
<feature type="non-terminal residue" evidence="2">
    <location>
        <position position="1"/>
    </location>
</feature>
<gene>
    <name evidence="2" type="ORF">HAX54_039110</name>
</gene>
<evidence type="ECO:0000256" key="1">
    <source>
        <dbReference type="SAM" id="MobiDB-lite"/>
    </source>
</evidence>
<evidence type="ECO:0000313" key="3">
    <source>
        <dbReference type="Proteomes" id="UP000823775"/>
    </source>
</evidence>
<comment type="caution">
    <text evidence="2">The sequence shown here is derived from an EMBL/GenBank/DDBJ whole genome shotgun (WGS) entry which is preliminary data.</text>
</comment>
<feature type="region of interest" description="Disordered" evidence="1">
    <location>
        <begin position="30"/>
        <end position="57"/>
    </location>
</feature>
<sequence length="70" mass="7963">KELETAAAGLLRSYRCITRSVRFDVCGRVDEPPSERRSTLKNGRGLLSGSLQPRWSRIPPRLPWVLRTSL</sequence>
<protein>
    <submittedName>
        <fullName evidence="2">Uncharacterized protein</fullName>
    </submittedName>
</protein>
<dbReference type="EMBL" id="JACEIK010005390">
    <property type="protein sequence ID" value="MCE0481392.1"/>
    <property type="molecule type" value="Genomic_DNA"/>
</dbReference>
<accession>A0ABS8VM38</accession>
<dbReference type="Proteomes" id="UP000823775">
    <property type="component" value="Unassembled WGS sequence"/>
</dbReference>
<proteinExistence type="predicted"/>
<organism evidence="2 3">
    <name type="scientific">Datura stramonium</name>
    <name type="common">Jimsonweed</name>
    <name type="synonym">Common thornapple</name>
    <dbReference type="NCBI Taxonomy" id="4076"/>
    <lineage>
        <taxon>Eukaryota</taxon>
        <taxon>Viridiplantae</taxon>
        <taxon>Streptophyta</taxon>
        <taxon>Embryophyta</taxon>
        <taxon>Tracheophyta</taxon>
        <taxon>Spermatophyta</taxon>
        <taxon>Magnoliopsida</taxon>
        <taxon>eudicotyledons</taxon>
        <taxon>Gunneridae</taxon>
        <taxon>Pentapetalae</taxon>
        <taxon>asterids</taxon>
        <taxon>lamiids</taxon>
        <taxon>Solanales</taxon>
        <taxon>Solanaceae</taxon>
        <taxon>Solanoideae</taxon>
        <taxon>Datureae</taxon>
        <taxon>Datura</taxon>
    </lineage>
</organism>
<evidence type="ECO:0000313" key="2">
    <source>
        <dbReference type="EMBL" id="MCE0481392.1"/>
    </source>
</evidence>
<feature type="non-terminal residue" evidence="2">
    <location>
        <position position="70"/>
    </location>
</feature>
<reference evidence="2 3" key="1">
    <citation type="journal article" date="2021" name="BMC Genomics">
        <title>Datura genome reveals duplications of psychoactive alkaloid biosynthetic genes and high mutation rate following tissue culture.</title>
        <authorList>
            <person name="Rajewski A."/>
            <person name="Carter-House D."/>
            <person name="Stajich J."/>
            <person name="Litt A."/>
        </authorList>
    </citation>
    <scope>NUCLEOTIDE SEQUENCE [LARGE SCALE GENOMIC DNA]</scope>
    <source>
        <strain evidence="2">AR-01</strain>
    </source>
</reference>